<dbReference type="Proteomes" id="UP000285301">
    <property type="component" value="Unassembled WGS sequence"/>
</dbReference>
<comment type="caution">
    <text evidence="3">The sequence shown here is derived from an EMBL/GenBank/DDBJ whole genome shotgun (WGS) entry which is preliminary data.</text>
</comment>
<name>A0A3S3P5T7_9ACAR</name>
<dbReference type="EMBL" id="NCKU01001213">
    <property type="protein sequence ID" value="RWS12755.1"/>
    <property type="molecule type" value="Genomic_DNA"/>
</dbReference>
<dbReference type="GO" id="GO:0016491">
    <property type="term" value="F:oxidoreductase activity"/>
    <property type="evidence" value="ECO:0007669"/>
    <property type="project" value="UniProtKB-KW"/>
</dbReference>
<evidence type="ECO:0000313" key="3">
    <source>
        <dbReference type="EMBL" id="RWS12755.1"/>
    </source>
</evidence>
<dbReference type="STRING" id="1965070.A0A3S3P5T7"/>
<evidence type="ECO:0000256" key="2">
    <source>
        <dbReference type="SAM" id="MobiDB-lite"/>
    </source>
</evidence>
<evidence type="ECO:0000313" key="5">
    <source>
        <dbReference type="Proteomes" id="UP000285301"/>
    </source>
</evidence>
<reference evidence="3 5" key="1">
    <citation type="journal article" date="2018" name="Gigascience">
        <title>Genomes of trombidid mites reveal novel predicted allergens and laterally-transferred genes associated with secondary metabolism.</title>
        <authorList>
            <person name="Dong X."/>
            <person name="Chaisiri K."/>
            <person name="Xia D."/>
            <person name="Armstrong S.D."/>
            <person name="Fang Y."/>
            <person name="Donnelly M.J."/>
            <person name="Kadowaki T."/>
            <person name="McGarry J.W."/>
            <person name="Darby A.C."/>
            <person name="Makepeace B.L."/>
        </authorList>
    </citation>
    <scope>NUCLEOTIDE SEQUENCE [LARGE SCALE GENOMIC DNA]</scope>
    <source>
        <strain evidence="3">UoL-WK</strain>
    </source>
</reference>
<keyword evidence="1" id="KW-0560">Oxidoreductase</keyword>
<feature type="compositionally biased region" description="Basic and acidic residues" evidence="2">
    <location>
        <begin position="105"/>
        <end position="114"/>
    </location>
</feature>
<dbReference type="PANTHER" id="PTHR43157">
    <property type="entry name" value="PHOSPHATIDYLINOSITOL-GLYCAN BIOSYNTHESIS CLASS F PROTEIN-RELATED"/>
    <property type="match status" value="1"/>
</dbReference>
<reference evidence="3" key="2">
    <citation type="submission" date="2018-11" db="EMBL/GenBank/DDBJ databases">
        <title>Trombidioid mite genomics.</title>
        <authorList>
            <person name="Dong X."/>
        </authorList>
    </citation>
    <scope>NUCLEOTIDE SEQUENCE</scope>
    <source>
        <strain evidence="3">UoL-WK</strain>
    </source>
</reference>
<feature type="non-terminal residue" evidence="3">
    <location>
        <position position="1"/>
    </location>
</feature>
<proteinExistence type="predicted"/>
<evidence type="ECO:0000256" key="1">
    <source>
        <dbReference type="ARBA" id="ARBA00023002"/>
    </source>
</evidence>
<protein>
    <submittedName>
        <fullName evidence="3">Retinol dehydrogenase 14-like protein</fullName>
    </submittedName>
</protein>
<organism evidence="3 5">
    <name type="scientific">Dinothrombium tinctorium</name>
    <dbReference type="NCBI Taxonomy" id="1965070"/>
    <lineage>
        <taxon>Eukaryota</taxon>
        <taxon>Metazoa</taxon>
        <taxon>Ecdysozoa</taxon>
        <taxon>Arthropoda</taxon>
        <taxon>Chelicerata</taxon>
        <taxon>Arachnida</taxon>
        <taxon>Acari</taxon>
        <taxon>Acariformes</taxon>
        <taxon>Trombidiformes</taxon>
        <taxon>Prostigmata</taxon>
        <taxon>Anystina</taxon>
        <taxon>Parasitengona</taxon>
        <taxon>Trombidioidea</taxon>
        <taxon>Trombidiidae</taxon>
        <taxon>Dinothrombium</taxon>
    </lineage>
</organism>
<sequence>FAKTAEEGAQTTIFLSVSKKVENVSGKYFVDCREARSSRKAEDVELAKKLWSVSESLTAIKSNKMNFENIDTDSEDINNNIFSSVYEGRSPLQSECSQSDNDSDETSKMQTDDRISVNEESEELFYEDRMRRDNIEIIVDVYLLLESMRLMFHCLLW</sequence>
<feature type="compositionally biased region" description="Polar residues" evidence="2">
    <location>
        <begin position="91"/>
        <end position="100"/>
    </location>
</feature>
<dbReference type="EMBL" id="NCKU01001206">
    <property type="protein sequence ID" value="RWS12787.1"/>
    <property type="molecule type" value="Genomic_DNA"/>
</dbReference>
<dbReference type="PANTHER" id="PTHR43157:SF31">
    <property type="entry name" value="PHOSPHATIDYLINOSITOL-GLYCAN BIOSYNTHESIS CLASS F PROTEIN"/>
    <property type="match status" value="1"/>
</dbReference>
<gene>
    <name evidence="4" type="ORF">B4U79_13537</name>
    <name evidence="3" type="ORF">B4U79_14405</name>
</gene>
<keyword evidence="5" id="KW-1185">Reference proteome</keyword>
<accession>A0A3S3P5T7</accession>
<feature type="region of interest" description="Disordered" evidence="2">
    <location>
        <begin position="89"/>
        <end position="114"/>
    </location>
</feature>
<dbReference type="Gene3D" id="3.40.50.720">
    <property type="entry name" value="NAD(P)-binding Rossmann-like Domain"/>
    <property type="match status" value="1"/>
</dbReference>
<dbReference type="OrthoDB" id="191139at2759"/>
<evidence type="ECO:0000313" key="4">
    <source>
        <dbReference type="EMBL" id="RWS12787.1"/>
    </source>
</evidence>
<dbReference type="AlphaFoldDB" id="A0A3S3P5T7"/>
<feature type="non-terminal residue" evidence="3">
    <location>
        <position position="157"/>
    </location>
</feature>